<accession>A0A6A3VND6</accession>
<protein>
    <submittedName>
        <fullName evidence="1">Uncharacterized protein</fullName>
    </submittedName>
</protein>
<dbReference type="EMBL" id="QXGB01003812">
    <property type="protein sequence ID" value="KAE9168850.1"/>
    <property type="molecule type" value="Genomic_DNA"/>
</dbReference>
<sequence length="80" mass="8583">MTLKDSGEVIALGFPRVEEMYVTRIASAVRLRPGGQALVVTDVMGQAPDETTVLFEGLPELDANVKIARTLCTVHEGKAV</sequence>
<keyword evidence="2" id="KW-1185">Reference proteome</keyword>
<evidence type="ECO:0000313" key="1">
    <source>
        <dbReference type="EMBL" id="KAE9168850.1"/>
    </source>
</evidence>
<dbReference type="OrthoDB" id="119016at2759"/>
<comment type="caution">
    <text evidence="1">The sequence shown here is derived from an EMBL/GenBank/DDBJ whole genome shotgun (WGS) entry which is preliminary data.</text>
</comment>
<feature type="non-terminal residue" evidence="1">
    <location>
        <position position="80"/>
    </location>
</feature>
<evidence type="ECO:0000313" key="2">
    <source>
        <dbReference type="Proteomes" id="UP000433483"/>
    </source>
</evidence>
<name>A0A6A3VND6_9STRA</name>
<gene>
    <name evidence="1" type="ORF">PF005_g28209</name>
</gene>
<organism evidence="1 2">
    <name type="scientific">Phytophthora fragariae</name>
    <dbReference type="NCBI Taxonomy" id="53985"/>
    <lineage>
        <taxon>Eukaryota</taxon>
        <taxon>Sar</taxon>
        <taxon>Stramenopiles</taxon>
        <taxon>Oomycota</taxon>
        <taxon>Peronosporomycetes</taxon>
        <taxon>Peronosporales</taxon>
        <taxon>Peronosporaceae</taxon>
        <taxon>Phytophthora</taxon>
    </lineage>
</organism>
<reference evidence="1 2" key="1">
    <citation type="submission" date="2018-08" db="EMBL/GenBank/DDBJ databases">
        <title>Genomic investigation of the strawberry pathogen Phytophthora fragariae indicates pathogenicity is determined by transcriptional variation in three key races.</title>
        <authorList>
            <person name="Adams T.M."/>
            <person name="Armitage A.D."/>
            <person name="Sobczyk M.K."/>
            <person name="Bates H.J."/>
            <person name="Dunwell J.M."/>
            <person name="Nellist C.F."/>
            <person name="Harrison R.J."/>
        </authorList>
    </citation>
    <scope>NUCLEOTIDE SEQUENCE [LARGE SCALE GENOMIC DNA]</scope>
    <source>
        <strain evidence="1 2">NOV-27</strain>
    </source>
</reference>
<dbReference type="AlphaFoldDB" id="A0A6A3VND6"/>
<dbReference type="Proteomes" id="UP000433483">
    <property type="component" value="Unassembled WGS sequence"/>
</dbReference>
<proteinExistence type="predicted"/>